<evidence type="ECO:0000313" key="4">
    <source>
        <dbReference type="Proteomes" id="UP001437256"/>
    </source>
</evidence>
<evidence type="ECO:0000256" key="1">
    <source>
        <dbReference type="ARBA" id="ARBA00022917"/>
    </source>
</evidence>
<accession>A0ABR2ZXJ8</accession>
<reference evidence="3 4" key="1">
    <citation type="submission" date="2024-05" db="EMBL/GenBank/DDBJ databases">
        <title>A draft genome resource for the thread blight pathogen Marasmius tenuissimus strain MS-2.</title>
        <authorList>
            <person name="Yulfo-Soto G.E."/>
            <person name="Baruah I.K."/>
            <person name="Amoako-Attah I."/>
            <person name="Bukari Y."/>
            <person name="Meinhardt L.W."/>
            <person name="Bailey B.A."/>
            <person name="Cohen S.P."/>
        </authorList>
    </citation>
    <scope>NUCLEOTIDE SEQUENCE [LARGE SCALE GENOMIC DNA]</scope>
    <source>
        <strain evidence="3 4">MS-2</strain>
    </source>
</reference>
<dbReference type="InterPro" id="IPR004161">
    <property type="entry name" value="EFTu-like_2"/>
</dbReference>
<comment type="caution">
    <text evidence="3">The sequence shown here is derived from an EMBL/GenBank/DDBJ whole genome shotgun (WGS) entry which is preliminary data.</text>
</comment>
<protein>
    <submittedName>
        <fullName evidence="3">Translation factor guf1 mitochondrial</fullName>
    </submittedName>
</protein>
<dbReference type="Gene3D" id="3.30.70.870">
    <property type="entry name" value="Elongation Factor G (Translational Gtpase), domain 3"/>
    <property type="match status" value="1"/>
</dbReference>
<keyword evidence="4" id="KW-1185">Reference proteome</keyword>
<sequence>MQSTFGIDPADIIPISAKTGKGVDAVLRAVVERIPPPPPSDLKAPVKAFLFDSLYDRYRGVISLLNIQQGVLKKGDRIQSCHTRKRYEVTEIGIMHPEEVPTNSLHPGQVGYIACNMKESSEAHIGDTLYRVGEPVEPMPGFKPSKAMVFAGVFPVNSNDFPKLEESIKRLTLTDRSVTVQRESSSALGQGSRLGFLGTLHMDVFRQRLEDEYDANIIITAPTVPFKGVNLEKRTVFVYSLERKVIYRDKEVFISNPTEFPDASDPSSKVKEIQEPVVKASIIVPEGTSIVIKYIFAKVSQHLSIQNTLEK</sequence>
<dbReference type="PANTHER" id="PTHR43512">
    <property type="entry name" value="TRANSLATION FACTOR GUF1-RELATED"/>
    <property type="match status" value="1"/>
</dbReference>
<dbReference type="InterPro" id="IPR006297">
    <property type="entry name" value="EF-4"/>
</dbReference>
<dbReference type="SUPFAM" id="SSF50447">
    <property type="entry name" value="Translation proteins"/>
    <property type="match status" value="1"/>
</dbReference>
<evidence type="ECO:0000259" key="2">
    <source>
        <dbReference type="Pfam" id="PF03144"/>
    </source>
</evidence>
<keyword evidence="1" id="KW-0648">Protein biosynthesis</keyword>
<dbReference type="Gene3D" id="3.30.70.240">
    <property type="match status" value="1"/>
</dbReference>
<dbReference type="EMBL" id="JBBXMP010000035">
    <property type="protein sequence ID" value="KAL0066441.1"/>
    <property type="molecule type" value="Genomic_DNA"/>
</dbReference>
<evidence type="ECO:0000313" key="3">
    <source>
        <dbReference type="EMBL" id="KAL0066441.1"/>
    </source>
</evidence>
<dbReference type="CDD" id="cd16260">
    <property type="entry name" value="EF4_III"/>
    <property type="match status" value="1"/>
</dbReference>
<dbReference type="Pfam" id="PF03144">
    <property type="entry name" value="GTP_EFTU_D2"/>
    <property type="match status" value="1"/>
</dbReference>
<dbReference type="SUPFAM" id="SSF54980">
    <property type="entry name" value="EF-G C-terminal domain-like"/>
    <property type="match status" value="1"/>
</dbReference>
<dbReference type="PANTHER" id="PTHR43512:SF7">
    <property type="entry name" value="TRANSLATION FACTOR GUF1, MITOCHONDRIAL"/>
    <property type="match status" value="1"/>
</dbReference>
<name>A0ABR2ZXJ8_9AGAR</name>
<dbReference type="Gene3D" id="2.40.30.10">
    <property type="entry name" value="Translation factors"/>
    <property type="match status" value="1"/>
</dbReference>
<dbReference type="Proteomes" id="UP001437256">
    <property type="component" value="Unassembled WGS sequence"/>
</dbReference>
<gene>
    <name evidence="3" type="primary">GUF1_2</name>
    <name evidence="3" type="ORF">AAF712_006483</name>
</gene>
<feature type="domain" description="Translation elongation factor EFTu-like" evidence="2">
    <location>
        <begin position="60"/>
        <end position="129"/>
    </location>
</feature>
<dbReference type="InterPro" id="IPR009000">
    <property type="entry name" value="Transl_B-barrel_sf"/>
</dbReference>
<organism evidence="3 4">
    <name type="scientific">Marasmius tenuissimus</name>
    <dbReference type="NCBI Taxonomy" id="585030"/>
    <lineage>
        <taxon>Eukaryota</taxon>
        <taxon>Fungi</taxon>
        <taxon>Dikarya</taxon>
        <taxon>Basidiomycota</taxon>
        <taxon>Agaricomycotina</taxon>
        <taxon>Agaricomycetes</taxon>
        <taxon>Agaricomycetidae</taxon>
        <taxon>Agaricales</taxon>
        <taxon>Marasmiineae</taxon>
        <taxon>Marasmiaceae</taxon>
        <taxon>Marasmius</taxon>
    </lineage>
</organism>
<proteinExistence type="predicted"/>
<dbReference type="CDD" id="cd03699">
    <property type="entry name" value="EF4_II"/>
    <property type="match status" value="1"/>
</dbReference>
<dbReference type="InterPro" id="IPR035647">
    <property type="entry name" value="EFG_III/V"/>
</dbReference>